<dbReference type="EMBL" id="AJWN02000107">
    <property type="protein sequence ID" value="OEE57666.1"/>
    <property type="molecule type" value="Genomic_DNA"/>
</dbReference>
<gene>
    <name evidence="1" type="ORF">A1OK_17045</name>
</gene>
<name>A0A1E5BWM8_9GAMM</name>
<protein>
    <submittedName>
        <fullName evidence="1">Uncharacterized protein</fullName>
    </submittedName>
</protein>
<sequence>MTQLNVHFRHIEISSDAGYADVYRAMSTAVSTQWPVMESFSTEQQLVAKEKAIVRATDALMHQLTSHKHSVKGR</sequence>
<dbReference type="Proteomes" id="UP000095039">
    <property type="component" value="Unassembled WGS sequence"/>
</dbReference>
<dbReference type="RefSeq" id="WP_016958823.1">
    <property type="nucleotide sequence ID" value="NZ_AJWN02000107.1"/>
</dbReference>
<accession>A0A1E5BWM8</accession>
<evidence type="ECO:0000313" key="1">
    <source>
        <dbReference type="EMBL" id="OEE57666.1"/>
    </source>
</evidence>
<comment type="caution">
    <text evidence="1">The sequence shown here is derived from an EMBL/GenBank/DDBJ whole genome shotgun (WGS) entry which is preliminary data.</text>
</comment>
<reference evidence="1 2" key="1">
    <citation type="journal article" date="2012" name="Science">
        <title>Ecological populations of bacteria act as socially cohesive units of antibiotic production and resistance.</title>
        <authorList>
            <person name="Cordero O.X."/>
            <person name="Wildschutte H."/>
            <person name="Kirkup B."/>
            <person name="Proehl S."/>
            <person name="Ngo L."/>
            <person name="Hussain F."/>
            <person name="Le Roux F."/>
            <person name="Mincer T."/>
            <person name="Polz M.F."/>
        </authorList>
    </citation>
    <scope>NUCLEOTIDE SEQUENCE [LARGE SCALE GENOMIC DNA]</scope>
    <source>
        <strain evidence="1 2">FF-454</strain>
    </source>
</reference>
<dbReference type="AlphaFoldDB" id="A0A1E5BWM8"/>
<keyword evidence="2" id="KW-1185">Reference proteome</keyword>
<organism evidence="1 2">
    <name type="scientific">Enterovibrio norvegicus FF-454</name>
    <dbReference type="NCBI Taxonomy" id="1185651"/>
    <lineage>
        <taxon>Bacteria</taxon>
        <taxon>Pseudomonadati</taxon>
        <taxon>Pseudomonadota</taxon>
        <taxon>Gammaproteobacteria</taxon>
        <taxon>Vibrionales</taxon>
        <taxon>Vibrionaceae</taxon>
        <taxon>Enterovibrio</taxon>
    </lineage>
</organism>
<evidence type="ECO:0000313" key="2">
    <source>
        <dbReference type="Proteomes" id="UP000095039"/>
    </source>
</evidence>
<proteinExistence type="predicted"/>